<evidence type="ECO:0000256" key="1">
    <source>
        <dbReference type="SAM" id="MobiDB-lite"/>
    </source>
</evidence>
<evidence type="ECO:0000313" key="2">
    <source>
        <dbReference type="EMBL" id="EIW76554.1"/>
    </source>
</evidence>
<accession>A0A5M3MCC3</accession>
<keyword evidence="2" id="KW-0808">Transferase</keyword>
<evidence type="ECO:0000313" key="3">
    <source>
        <dbReference type="Proteomes" id="UP000053558"/>
    </source>
</evidence>
<keyword evidence="3" id="KW-1185">Reference proteome</keyword>
<dbReference type="GO" id="GO:0032259">
    <property type="term" value="P:methylation"/>
    <property type="evidence" value="ECO:0007669"/>
    <property type="project" value="UniProtKB-KW"/>
</dbReference>
<proteinExistence type="predicted"/>
<feature type="compositionally biased region" description="Acidic residues" evidence="1">
    <location>
        <begin position="19"/>
        <end position="32"/>
    </location>
</feature>
<feature type="region of interest" description="Disordered" evidence="1">
    <location>
        <begin position="1"/>
        <end position="41"/>
    </location>
</feature>
<dbReference type="RefSeq" id="XP_007772962.1">
    <property type="nucleotide sequence ID" value="XM_007774772.1"/>
</dbReference>
<dbReference type="EMBL" id="JH711585">
    <property type="protein sequence ID" value="EIW76554.1"/>
    <property type="molecule type" value="Genomic_DNA"/>
</dbReference>
<dbReference type="Pfam" id="PF13489">
    <property type="entry name" value="Methyltransf_23"/>
    <property type="match status" value="1"/>
</dbReference>
<dbReference type="PANTHER" id="PTHR43591">
    <property type="entry name" value="METHYLTRANSFERASE"/>
    <property type="match status" value="1"/>
</dbReference>
<name>A0A5M3MCC3_CONPW</name>
<dbReference type="GO" id="GO:0008168">
    <property type="term" value="F:methyltransferase activity"/>
    <property type="evidence" value="ECO:0007669"/>
    <property type="project" value="UniProtKB-KW"/>
</dbReference>
<keyword evidence="2" id="KW-0489">Methyltransferase</keyword>
<dbReference type="Proteomes" id="UP000053558">
    <property type="component" value="Unassembled WGS sequence"/>
</dbReference>
<dbReference type="Gene3D" id="3.40.50.150">
    <property type="entry name" value="Vaccinia Virus protein VP39"/>
    <property type="match status" value="1"/>
</dbReference>
<dbReference type="OrthoDB" id="2013972at2759"/>
<gene>
    <name evidence="2" type="ORF">CONPUDRAFT_110111</name>
</gene>
<comment type="caution">
    <text evidence="2">The sequence shown here is derived from an EMBL/GenBank/DDBJ whole genome shotgun (WGS) entry which is preliminary data.</text>
</comment>
<organism evidence="2 3">
    <name type="scientific">Coniophora puteana (strain RWD-64-598)</name>
    <name type="common">Brown rot fungus</name>
    <dbReference type="NCBI Taxonomy" id="741705"/>
    <lineage>
        <taxon>Eukaryota</taxon>
        <taxon>Fungi</taxon>
        <taxon>Dikarya</taxon>
        <taxon>Basidiomycota</taxon>
        <taxon>Agaricomycotina</taxon>
        <taxon>Agaricomycetes</taxon>
        <taxon>Agaricomycetidae</taxon>
        <taxon>Boletales</taxon>
        <taxon>Coniophorineae</taxon>
        <taxon>Coniophoraceae</taxon>
        <taxon>Coniophora</taxon>
    </lineage>
</organism>
<dbReference type="AlphaFoldDB" id="A0A5M3MCC3"/>
<dbReference type="InterPro" id="IPR029063">
    <property type="entry name" value="SAM-dependent_MTases_sf"/>
</dbReference>
<reference evidence="3" key="1">
    <citation type="journal article" date="2012" name="Science">
        <title>The Paleozoic origin of enzymatic lignin decomposition reconstructed from 31 fungal genomes.</title>
        <authorList>
            <person name="Floudas D."/>
            <person name="Binder M."/>
            <person name="Riley R."/>
            <person name="Barry K."/>
            <person name="Blanchette R.A."/>
            <person name="Henrissat B."/>
            <person name="Martinez A.T."/>
            <person name="Otillar R."/>
            <person name="Spatafora J.W."/>
            <person name="Yadav J.S."/>
            <person name="Aerts A."/>
            <person name="Benoit I."/>
            <person name="Boyd A."/>
            <person name="Carlson A."/>
            <person name="Copeland A."/>
            <person name="Coutinho P.M."/>
            <person name="de Vries R.P."/>
            <person name="Ferreira P."/>
            <person name="Findley K."/>
            <person name="Foster B."/>
            <person name="Gaskell J."/>
            <person name="Glotzer D."/>
            <person name="Gorecki P."/>
            <person name="Heitman J."/>
            <person name="Hesse C."/>
            <person name="Hori C."/>
            <person name="Igarashi K."/>
            <person name="Jurgens J.A."/>
            <person name="Kallen N."/>
            <person name="Kersten P."/>
            <person name="Kohler A."/>
            <person name="Kuees U."/>
            <person name="Kumar T.K.A."/>
            <person name="Kuo A."/>
            <person name="LaButti K."/>
            <person name="Larrondo L.F."/>
            <person name="Lindquist E."/>
            <person name="Ling A."/>
            <person name="Lombard V."/>
            <person name="Lucas S."/>
            <person name="Lundell T."/>
            <person name="Martin R."/>
            <person name="McLaughlin D.J."/>
            <person name="Morgenstern I."/>
            <person name="Morin E."/>
            <person name="Murat C."/>
            <person name="Nagy L.G."/>
            <person name="Nolan M."/>
            <person name="Ohm R.A."/>
            <person name="Patyshakuliyeva A."/>
            <person name="Rokas A."/>
            <person name="Ruiz-Duenas F.J."/>
            <person name="Sabat G."/>
            <person name="Salamov A."/>
            <person name="Samejima M."/>
            <person name="Schmutz J."/>
            <person name="Slot J.C."/>
            <person name="St John F."/>
            <person name="Stenlid J."/>
            <person name="Sun H."/>
            <person name="Sun S."/>
            <person name="Syed K."/>
            <person name="Tsang A."/>
            <person name="Wiebenga A."/>
            <person name="Young D."/>
            <person name="Pisabarro A."/>
            <person name="Eastwood D.C."/>
            <person name="Martin F."/>
            <person name="Cullen D."/>
            <person name="Grigoriev I.V."/>
            <person name="Hibbett D.S."/>
        </authorList>
    </citation>
    <scope>NUCLEOTIDE SEQUENCE [LARGE SCALE GENOMIC DNA]</scope>
    <source>
        <strain evidence="3">RWD-64-598 SS2</strain>
    </source>
</reference>
<protein>
    <submittedName>
        <fullName evidence="2">S-adenosyl-L-methionine-dependent methyltransferase</fullName>
    </submittedName>
</protein>
<dbReference type="GeneID" id="19198816"/>
<dbReference type="KEGG" id="cput:CONPUDRAFT_110111"/>
<dbReference type="OMA" id="WVEFQEP"/>
<sequence length="352" mass="39867">MAIEMPRGTSGHTANERHDDEDDADTDIDDGSSDTSSVLTEIHSDDIPSYFEERDERLFLSSFHSHGNYPLPVDAREQERLTWQHRTLHALIGEHYVGPVDVVLDTDQDDRRKRVLDLGTGTGCWALDMAQQFPSARFNAIDIVPIQTRHPPNNVHFEMHDITQGFRWASGTMDVVHARSIMLAVHDYGGFLSEIARVLRPGGLFLAGELEHSVSFERGIPPSNGTQGMDRFFTVVNNVLGERGFVQTGAHIPEWLHRTRTSDGRPAFTEIHVQQYHVPIGGWRATNERERKMGRDWRNAMERYGDSVKPMLLSEASMDAHAVDELVQEYKDDLSMNGMFSVYNAVWAIRAN</sequence>
<dbReference type="SUPFAM" id="SSF53335">
    <property type="entry name" value="S-adenosyl-L-methionine-dependent methyltransferases"/>
    <property type="match status" value="1"/>
</dbReference>
<dbReference type="CDD" id="cd02440">
    <property type="entry name" value="AdoMet_MTases"/>
    <property type="match status" value="1"/>
</dbReference>